<dbReference type="Pfam" id="PF13884">
    <property type="entry name" value="Peptidase_S74"/>
    <property type="match status" value="1"/>
</dbReference>
<comment type="caution">
    <text evidence="2">The sequence shown here is derived from an EMBL/GenBank/DDBJ whole genome shotgun (WGS) entry which is preliminary data.</text>
</comment>
<dbReference type="Proteomes" id="UP001165121">
    <property type="component" value="Unassembled WGS sequence"/>
</dbReference>
<organism evidence="2 3">
    <name type="scientific">Phytophthora fragariaefolia</name>
    <dbReference type="NCBI Taxonomy" id="1490495"/>
    <lineage>
        <taxon>Eukaryota</taxon>
        <taxon>Sar</taxon>
        <taxon>Stramenopiles</taxon>
        <taxon>Oomycota</taxon>
        <taxon>Peronosporomycetes</taxon>
        <taxon>Peronosporales</taxon>
        <taxon>Peronosporaceae</taxon>
        <taxon>Phytophthora</taxon>
    </lineage>
</organism>
<evidence type="ECO:0000313" key="3">
    <source>
        <dbReference type="Proteomes" id="UP001165121"/>
    </source>
</evidence>
<name>A0A9W7DD17_9STRA</name>
<accession>A0A9W7DD17</accession>
<sequence>MNIYRVSDSNGLVIASRTTSTSNNKTYPLLSLISTDNPATFVAGISATAADLLQITWNDKPPAGFTSQAHRMCFDIGFTRPYKSGYPHTFGLVSSADVICISPSATTATPSGNGCLYLVADTINKMLFNTNTPYSSSYGTAPITMNAGNMYIKCSNALNDGTTNFDMPLYIESSNATAPIGFAFQISNDLRTTSTNAAYIGTKENIQKLDVGIERYKLLEPSSYNYKNQAGRTKIGLIAQDVIQVCGEALVFTDNENMKVDEEGDLEGIQLGLDYNAIGVLNTAIIKKLIAMVDDQQAQIDELRAIIAE</sequence>
<dbReference type="EMBL" id="BSXT01019191">
    <property type="protein sequence ID" value="GMG18017.1"/>
    <property type="molecule type" value="Genomic_DNA"/>
</dbReference>
<reference evidence="2" key="1">
    <citation type="submission" date="2023-04" db="EMBL/GenBank/DDBJ databases">
        <title>Phytophthora fragariaefolia NBRC 109709.</title>
        <authorList>
            <person name="Ichikawa N."/>
            <person name="Sato H."/>
            <person name="Tonouchi N."/>
        </authorList>
    </citation>
    <scope>NUCLEOTIDE SEQUENCE</scope>
    <source>
        <strain evidence="2">NBRC 109709</strain>
    </source>
</reference>
<gene>
    <name evidence="2" type="ORF">Pfra01_003050400</name>
</gene>
<proteinExistence type="predicted"/>
<feature type="domain" description="Peptidase S74" evidence="1">
    <location>
        <begin position="199"/>
        <end position="300"/>
    </location>
</feature>
<dbReference type="OrthoDB" id="109072at2759"/>
<protein>
    <submittedName>
        <fullName evidence="2">Unnamed protein product</fullName>
    </submittedName>
</protein>
<dbReference type="AlphaFoldDB" id="A0A9W7DD17"/>
<evidence type="ECO:0000313" key="2">
    <source>
        <dbReference type="EMBL" id="GMG18017.1"/>
    </source>
</evidence>
<keyword evidence="3" id="KW-1185">Reference proteome</keyword>
<dbReference type="PROSITE" id="PS51688">
    <property type="entry name" value="ICA"/>
    <property type="match status" value="1"/>
</dbReference>
<evidence type="ECO:0000259" key="1">
    <source>
        <dbReference type="PROSITE" id="PS51688"/>
    </source>
</evidence>
<dbReference type="InterPro" id="IPR030392">
    <property type="entry name" value="S74_ICA"/>
</dbReference>